<dbReference type="EMBL" id="FXZC01000006">
    <property type="protein sequence ID" value="SMX94448.1"/>
    <property type="molecule type" value="Genomic_DNA"/>
</dbReference>
<evidence type="ECO:0000256" key="2">
    <source>
        <dbReference type="ARBA" id="ARBA00022704"/>
    </source>
</evidence>
<dbReference type="InterPro" id="IPR052345">
    <property type="entry name" value="Rad_response_metalloprotease"/>
</dbReference>
<dbReference type="SUPFAM" id="SSF141066">
    <property type="entry name" value="ICP-like"/>
    <property type="match status" value="1"/>
</dbReference>
<dbReference type="AlphaFoldDB" id="A0A2H1K4G4"/>
<evidence type="ECO:0000256" key="3">
    <source>
        <dbReference type="SAM" id="MobiDB-lite"/>
    </source>
</evidence>
<dbReference type="GO" id="GO:0004869">
    <property type="term" value="F:cysteine-type endopeptidase inhibitor activity"/>
    <property type="evidence" value="ECO:0007669"/>
    <property type="project" value="UniProtKB-KW"/>
</dbReference>
<dbReference type="GeneID" id="99773675"/>
<proteinExistence type="predicted"/>
<sequence length="470" mass="51053">MASIAQRRNALQAADDLLNDLEIDQAEAVDVFDIVDRLGLWLVFNRLDNLLGASVPKGNGGIMLTTQRGPAVQRYTAAHEIGHWVLDINEPAFDSEEDIFYPTGDREQLAQLFAGQLLMPPPLVFAACARHGVTDDVSATAPAVYLVARDMGASYEAASRQLSNLDIISTATRDDLLRRKPVQAKTELCHGHRPRGAVDVWPVGLTAGGTQVRVTEGDELVITLPENRTTAYRWMTEHEISARSLHVSSPEPGPFTDVVRASGEGPEGVTRRPVHRSTASIDRALARIPGNSDRRRILPRFESQGDDTSQHSDQDATGLPDESRSALEPVSARLVCVEDHFTAGWARIAPSEIRSVRRAIAGRQNVALPESVQTELDSEHIGQPAGLEPSMIPAAATGERLLALQASGVGSLELDLTYTSAVDPHAQAAATFNLSVEVTEPPQVRRRRLLLEQALIEEDDHSDLGGGEWT</sequence>
<dbReference type="InterPro" id="IPR010359">
    <property type="entry name" value="IrrE_HExxH"/>
</dbReference>
<protein>
    <recommendedName>
        <fullName evidence="4">IrrE N-terminal-like domain-containing protein</fullName>
    </recommendedName>
</protein>
<dbReference type="PANTHER" id="PTHR43236:SF1">
    <property type="entry name" value="BLL7220 PROTEIN"/>
    <property type="match status" value="1"/>
</dbReference>
<dbReference type="Proteomes" id="UP000234333">
    <property type="component" value="Unassembled WGS sequence"/>
</dbReference>
<dbReference type="Pfam" id="PF06114">
    <property type="entry name" value="Peptidase_M78"/>
    <property type="match status" value="1"/>
</dbReference>
<gene>
    <name evidence="5" type="ORF">BC102111_02878</name>
</gene>
<evidence type="ECO:0000259" key="4">
    <source>
        <dbReference type="Pfam" id="PF06114"/>
    </source>
</evidence>
<accession>A0A2H1K4G4</accession>
<keyword evidence="1" id="KW-0646">Protease inhibitor</keyword>
<organism evidence="5 6">
    <name type="scientific">Brevibacterium casei CIP 102111</name>
    <dbReference type="NCBI Taxonomy" id="1255625"/>
    <lineage>
        <taxon>Bacteria</taxon>
        <taxon>Bacillati</taxon>
        <taxon>Actinomycetota</taxon>
        <taxon>Actinomycetes</taxon>
        <taxon>Micrococcales</taxon>
        <taxon>Brevibacteriaceae</taxon>
        <taxon>Brevibacterium</taxon>
    </lineage>
</organism>
<evidence type="ECO:0000313" key="5">
    <source>
        <dbReference type="EMBL" id="SMX94448.1"/>
    </source>
</evidence>
<feature type="region of interest" description="Disordered" evidence="3">
    <location>
        <begin position="244"/>
        <end position="325"/>
    </location>
</feature>
<dbReference type="Gene3D" id="2.60.40.2020">
    <property type="match status" value="1"/>
</dbReference>
<dbReference type="RefSeq" id="WP_180960656.1">
    <property type="nucleotide sequence ID" value="NZ_FXZC01000006.1"/>
</dbReference>
<evidence type="ECO:0000256" key="1">
    <source>
        <dbReference type="ARBA" id="ARBA00022690"/>
    </source>
</evidence>
<dbReference type="Gene3D" id="1.10.10.2910">
    <property type="match status" value="1"/>
</dbReference>
<dbReference type="PANTHER" id="PTHR43236">
    <property type="entry name" value="ANTITOXIN HIGA1"/>
    <property type="match status" value="1"/>
</dbReference>
<name>A0A2H1K4G4_9MICO</name>
<dbReference type="InterPro" id="IPR036331">
    <property type="entry name" value="Chagasin-like_sf"/>
</dbReference>
<reference evidence="6" key="1">
    <citation type="submission" date="2017-03" db="EMBL/GenBank/DDBJ databases">
        <authorList>
            <person name="Monnet C."/>
        </authorList>
    </citation>
    <scope>NUCLEOTIDE SEQUENCE [LARGE SCALE GENOMIC DNA]</scope>
    <source>
        <strain evidence="6">CIP 102111</strain>
    </source>
</reference>
<keyword evidence="2" id="KW-0789">Thiol protease inhibitor</keyword>
<feature type="domain" description="IrrE N-terminal-like" evidence="4">
    <location>
        <begin position="37"/>
        <end position="163"/>
    </location>
</feature>
<evidence type="ECO:0000313" key="6">
    <source>
        <dbReference type="Proteomes" id="UP000234333"/>
    </source>
</evidence>